<gene>
    <name evidence="1" type="ORF">UFOVP127_113</name>
    <name evidence="2" type="ORF">UFOVP276_219</name>
</gene>
<name>A0A6J5LIL9_9CAUD</name>
<reference evidence="1" key="1">
    <citation type="submission" date="2020-04" db="EMBL/GenBank/DDBJ databases">
        <authorList>
            <person name="Chiriac C."/>
            <person name="Salcher M."/>
            <person name="Ghai R."/>
            <person name="Kavagutti S V."/>
        </authorList>
    </citation>
    <scope>NUCLEOTIDE SEQUENCE</scope>
</reference>
<accession>A0A6J5LIL9</accession>
<dbReference type="EMBL" id="LR796294">
    <property type="protein sequence ID" value="CAB4135263.1"/>
    <property type="molecule type" value="Genomic_DNA"/>
</dbReference>
<protein>
    <submittedName>
        <fullName evidence="1">Uncharacterized protein</fullName>
    </submittedName>
</protein>
<evidence type="ECO:0000313" key="1">
    <source>
        <dbReference type="EMBL" id="CAB4131479.1"/>
    </source>
</evidence>
<proteinExistence type="predicted"/>
<dbReference type="EMBL" id="LR796249">
    <property type="protein sequence ID" value="CAB4131479.1"/>
    <property type="molecule type" value="Genomic_DNA"/>
</dbReference>
<organism evidence="1">
    <name type="scientific">uncultured Caudovirales phage</name>
    <dbReference type="NCBI Taxonomy" id="2100421"/>
    <lineage>
        <taxon>Viruses</taxon>
        <taxon>Duplodnaviria</taxon>
        <taxon>Heunggongvirae</taxon>
        <taxon>Uroviricota</taxon>
        <taxon>Caudoviricetes</taxon>
        <taxon>Peduoviridae</taxon>
        <taxon>Maltschvirus</taxon>
        <taxon>Maltschvirus maltsch</taxon>
    </lineage>
</organism>
<evidence type="ECO:0000313" key="2">
    <source>
        <dbReference type="EMBL" id="CAB4135263.1"/>
    </source>
</evidence>
<sequence length="68" mass="7813">MFSISNEELRKAKPMKAGDRIICKFCKKRHVIKQSESGKLLYYNCDDSTFLAGIDGKSLLKEKAWLVM</sequence>